<evidence type="ECO:0000313" key="3">
    <source>
        <dbReference type="Proteomes" id="UP000782519"/>
    </source>
</evidence>
<dbReference type="InterPro" id="IPR050266">
    <property type="entry name" value="AB_hydrolase_sf"/>
</dbReference>
<dbReference type="PANTHER" id="PTHR43798:SF33">
    <property type="entry name" value="HYDROLASE, PUTATIVE (AFU_ORTHOLOGUE AFUA_2G14860)-RELATED"/>
    <property type="match status" value="1"/>
</dbReference>
<dbReference type="PANTHER" id="PTHR43798">
    <property type="entry name" value="MONOACYLGLYCEROL LIPASE"/>
    <property type="match status" value="1"/>
</dbReference>
<accession>A0A933S1G3</accession>
<evidence type="ECO:0000313" key="2">
    <source>
        <dbReference type="EMBL" id="MBI5132012.1"/>
    </source>
</evidence>
<sequence length="284" mass="31147">MTDVRVISSGGLKLAGSTFGQHNRNAILLLHGHSNSRDTWEELVAKLGIAFEVWAIDFRGHGDSEHAASYDLAGYVADAEAALAAIGRPAIVVGHSLGACVAGRLAQDRHQLVQSVFLEDPPWYLGSRTEWDRTAFATIFPASAAKQAELQRRNAPIADYLEFISNAPSPMGGQNSDHFSFRQLYSHASALQRQDNHCWASVTGGTVLAAIDVDRPFARPATILRSDPNCGAAFLHEHEARMRHTNPDVTVLYYEGCGHGPHRTMSYDARFHHDLLGFVRAYAM</sequence>
<dbReference type="SUPFAM" id="SSF53474">
    <property type="entry name" value="alpha/beta-Hydrolases"/>
    <property type="match status" value="1"/>
</dbReference>
<dbReference type="GO" id="GO:0016020">
    <property type="term" value="C:membrane"/>
    <property type="evidence" value="ECO:0007669"/>
    <property type="project" value="TreeGrafter"/>
</dbReference>
<dbReference type="EMBL" id="JACRJB010000062">
    <property type="protein sequence ID" value="MBI5132012.1"/>
    <property type="molecule type" value="Genomic_DNA"/>
</dbReference>
<keyword evidence="2" id="KW-0378">Hydrolase</keyword>
<gene>
    <name evidence="2" type="ORF">HZA66_21430</name>
</gene>
<proteinExistence type="predicted"/>
<feature type="domain" description="AB hydrolase-1" evidence="1">
    <location>
        <begin position="27"/>
        <end position="263"/>
    </location>
</feature>
<dbReference type="Proteomes" id="UP000782519">
    <property type="component" value="Unassembled WGS sequence"/>
</dbReference>
<dbReference type="GO" id="GO:0016787">
    <property type="term" value="F:hydrolase activity"/>
    <property type="evidence" value="ECO:0007669"/>
    <property type="project" value="UniProtKB-KW"/>
</dbReference>
<dbReference type="AlphaFoldDB" id="A0A933S1G3"/>
<dbReference type="Pfam" id="PF12697">
    <property type="entry name" value="Abhydrolase_6"/>
    <property type="match status" value="1"/>
</dbReference>
<dbReference type="Gene3D" id="3.40.50.1820">
    <property type="entry name" value="alpha/beta hydrolase"/>
    <property type="match status" value="1"/>
</dbReference>
<name>A0A933S1G3_RHOPL</name>
<organism evidence="2 3">
    <name type="scientific">Rhodopseudomonas palustris</name>
    <dbReference type="NCBI Taxonomy" id="1076"/>
    <lineage>
        <taxon>Bacteria</taxon>
        <taxon>Pseudomonadati</taxon>
        <taxon>Pseudomonadota</taxon>
        <taxon>Alphaproteobacteria</taxon>
        <taxon>Hyphomicrobiales</taxon>
        <taxon>Nitrobacteraceae</taxon>
        <taxon>Rhodopseudomonas</taxon>
    </lineage>
</organism>
<reference evidence="2" key="1">
    <citation type="submission" date="2020-07" db="EMBL/GenBank/DDBJ databases">
        <title>Huge and variable diversity of episymbiotic CPR bacteria and DPANN archaea in groundwater ecosystems.</title>
        <authorList>
            <person name="He C.Y."/>
            <person name="Keren R."/>
            <person name="Whittaker M."/>
            <person name="Farag I.F."/>
            <person name="Doudna J."/>
            <person name="Cate J.H.D."/>
            <person name="Banfield J.F."/>
        </authorList>
    </citation>
    <scope>NUCLEOTIDE SEQUENCE</scope>
    <source>
        <strain evidence="2">NC_groundwater_1818_Pr3_B-0.1um_66_35</strain>
    </source>
</reference>
<dbReference type="InterPro" id="IPR000073">
    <property type="entry name" value="AB_hydrolase_1"/>
</dbReference>
<evidence type="ECO:0000259" key="1">
    <source>
        <dbReference type="Pfam" id="PF12697"/>
    </source>
</evidence>
<protein>
    <submittedName>
        <fullName evidence="2">Alpha/beta hydrolase</fullName>
    </submittedName>
</protein>
<comment type="caution">
    <text evidence="2">The sequence shown here is derived from an EMBL/GenBank/DDBJ whole genome shotgun (WGS) entry which is preliminary data.</text>
</comment>
<dbReference type="InterPro" id="IPR029058">
    <property type="entry name" value="AB_hydrolase_fold"/>
</dbReference>